<dbReference type="Pfam" id="PF12277">
    <property type="entry name" value="DUF3618"/>
    <property type="match status" value="1"/>
</dbReference>
<sequence>MANSIEKTSSDLQREIDADRQRIGDRIDVIQERMSPGQLIDEVLAYARSSGGGEYVRNLGQALKDNPVPVALMGVSLAWLMAKQQAPSSSATASGADLDNDYPLYQVEGAVRRIGPPESENGVRYSHFADASGKRLKALTDDAGRRAGHFIDDAGKTYRGFADATGRQIEQIADETGAMFDAASGWASKTWAQVKDTASNIGTRASDAASSISERSASAGTSMQEQASRLNDAILTHFRDQPLVGGALAFAVGAAIGAALPHTEAEDEYLGEAADAAKDTVAAQASSMMDQGTEIASDVYGRAVSAAADVHDAAKARVVEEADAFKSGVSKGEPQSP</sequence>
<evidence type="ECO:0000313" key="3">
    <source>
        <dbReference type="Proteomes" id="UP000319824"/>
    </source>
</evidence>
<organism evidence="2 3">
    <name type="scientific">Rhizobium mongolense USDA 1844</name>
    <dbReference type="NCBI Taxonomy" id="1079460"/>
    <lineage>
        <taxon>Bacteria</taxon>
        <taxon>Pseudomonadati</taxon>
        <taxon>Pseudomonadota</taxon>
        <taxon>Alphaproteobacteria</taxon>
        <taxon>Hyphomicrobiales</taxon>
        <taxon>Rhizobiaceae</taxon>
        <taxon>Rhizobium/Agrobacterium group</taxon>
        <taxon>Rhizobium</taxon>
    </lineage>
</organism>
<dbReference type="RefSeq" id="WP_022714471.1">
    <property type="nucleotide sequence ID" value="NZ_ATTQ01000004.1"/>
</dbReference>
<dbReference type="AlphaFoldDB" id="A0A559SMB8"/>
<comment type="caution">
    <text evidence="2">The sequence shown here is derived from an EMBL/GenBank/DDBJ whole genome shotgun (WGS) entry which is preliminary data.</text>
</comment>
<proteinExistence type="predicted"/>
<reference evidence="2 3" key="1">
    <citation type="submission" date="2019-06" db="EMBL/GenBank/DDBJ databases">
        <title>Pac Bio to generate improved reference genome sequences for organisms with transposon mutant libraries (support for FEBA project).</title>
        <authorList>
            <person name="Blow M."/>
        </authorList>
    </citation>
    <scope>NUCLEOTIDE SEQUENCE [LARGE SCALE GENOMIC DNA]</scope>
    <source>
        <strain evidence="2 3">USDA 1844</strain>
    </source>
</reference>
<dbReference type="InterPro" id="IPR022062">
    <property type="entry name" value="DUF3618"/>
</dbReference>
<feature type="compositionally biased region" description="Low complexity" evidence="1">
    <location>
        <begin position="205"/>
        <end position="221"/>
    </location>
</feature>
<name>A0A559SMB8_9HYPH</name>
<accession>A0A559SMB8</accession>
<feature type="region of interest" description="Disordered" evidence="1">
    <location>
        <begin position="202"/>
        <end position="221"/>
    </location>
</feature>
<dbReference type="Proteomes" id="UP000319824">
    <property type="component" value="Unassembled WGS sequence"/>
</dbReference>
<protein>
    <submittedName>
        <fullName evidence="2">Uncharacterized protein DUF3618</fullName>
    </submittedName>
</protein>
<evidence type="ECO:0000256" key="1">
    <source>
        <dbReference type="SAM" id="MobiDB-lite"/>
    </source>
</evidence>
<gene>
    <name evidence="2" type="ORF">BCL32_3645</name>
</gene>
<dbReference type="EMBL" id="VISO01000003">
    <property type="protein sequence ID" value="TVZ63497.1"/>
    <property type="molecule type" value="Genomic_DNA"/>
</dbReference>
<evidence type="ECO:0000313" key="2">
    <source>
        <dbReference type="EMBL" id="TVZ63497.1"/>
    </source>
</evidence>